<dbReference type="RefSeq" id="WP_166395314.1">
    <property type="nucleotide sequence ID" value="NZ_CP045121.1"/>
</dbReference>
<dbReference type="EMBL" id="CP045121">
    <property type="protein sequence ID" value="QIN77634.1"/>
    <property type="molecule type" value="Genomic_DNA"/>
</dbReference>
<dbReference type="KEGG" id="rmar:GBA65_02955"/>
<dbReference type="Pfam" id="PF14078">
    <property type="entry name" value="DUF4259"/>
    <property type="match status" value="1"/>
</dbReference>
<keyword evidence="2" id="KW-1185">Reference proteome</keyword>
<evidence type="ECO:0000313" key="2">
    <source>
        <dbReference type="Proteomes" id="UP000502706"/>
    </source>
</evidence>
<organism evidence="1 2">
    <name type="scientific">Rubrobacter marinus</name>
    <dbReference type="NCBI Taxonomy" id="2653852"/>
    <lineage>
        <taxon>Bacteria</taxon>
        <taxon>Bacillati</taxon>
        <taxon>Actinomycetota</taxon>
        <taxon>Rubrobacteria</taxon>
        <taxon>Rubrobacterales</taxon>
        <taxon>Rubrobacteraceae</taxon>
        <taxon>Rubrobacter</taxon>
    </lineage>
</organism>
<dbReference type="Proteomes" id="UP000502706">
    <property type="component" value="Chromosome"/>
</dbReference>
<dbReference type="InterPro" id="IPR025355">
    <property type="entry name" value="DUF4259"/>
</dbReference>
<protein>
    <submittedName>
        <fullName evidence="1">DUF4259 domain-containing protein</fullName>
    </submittedName>
</protein>
<reference evidence="1 2" key="1">
    <citation type="submission" date="2019-10" db="EMBL/GenBank/DDBJ databases">
        <title>Rubrobacter sp nov SCSIO 52915 isolated from a deep-sea sediment in the South China Sea.</title>
        <authorList>
            <person name="Chen R.W."/>
        </authorList>
    </citation>
    <scope>NUCLEOTIDE SEQUENCE [LARGE SCALE GENOMIC DNA]</scope>
    <source>
        <strain evidence="1 2">SCSIO 52915</strain>
    </source>
</reference>
<gene>
    <name evidence="1" type="ORF">GBA65_02955</name>
</gene>
<sequence>MGAWGPGIFENDDALDWVYGLGQARGPGPVSEALEAVVHDDGGYLDASDCAMALAAAEVVAASAGSPGPGLPEEAAAWVREHGATVESGASALAVRAARAVRDAPGSELRELWEESGEAGEWYAAVDGLVSRLGR</sequence>
<proteinExistence type="predicted"/>
<name>A0A6G8PTG7_9ACTN</name>
<accession>A0A6G8PTG7</accession>
<evidence type="ECO:0000313" key="1">
    <source>
        <dbReference type="EMBL" id="QIN77634.1"/>
    </source>
</evidence>
<dbReference type="AlphaFoldDB" id="A0A6G8PTG7"/>